<keyword evidence="2" id="KW-0788">Thiol protease</keyword>
<dbReference type="PANTHER" id="PTHR18063:SF6">
    <property type="entry name" value="UBIQUITIN CARBOXYL-TERMINAL HYDROLASE"/>
    <property type="match status" value="1"/>
</dbReference>
<evidence type="ECO:0000256" key="2">
    <source>
        <dbReference type="RuleBase" id="RU367139"/>
    </source>
</evidence>
<feature type="domain" description="MINDY deubiquitinase" evidence="4">
    <location>
        <begin position="9"/>
        <end position="235"/>
    </location>
</feature>
<organism evidence="5 6">
    <name type="scientific">Oikopleura dioica</name>
    <name type="common">Tunicate</name>
    <dbReference type="NCBI Taxonomy" id="34765"/>
    <lineage>
        <taxon>Eukaryota</taxon>
        <taxon>Metazoa</taxon>
        <taxon>Chordata</taxon>
        <taxon>Tunicata</taxon>
        <taxon>Appendicularia</taxon>
        <taxon>Copelata</taxon>
        <taxon>Oikopleuridae</taxon>
        <taxon>Oikopleura</taxon>
    </lineage>
</organism>
<evidence type="ECO:0000313" key="5">
    <source>
        <dbReference type="EMBL" id="CAG5097108.1"/>
    </source>
</evidence>
<name>A0ABN7SB86_OIKDI</name>
<keyword evidence="2" id="KW-0645">Protease</keyword>
<feature type="region of interest" description="Disordered" evidence="3">
    <location>
        <begin position="263"/>
        <end position="310"/>
    </location>
</feature>
<dbReference type="Proteomes" id="UP001158576">
    <property type="component" value="Chromosome XSR"/>
</dbReference>
<dbReference type="EC" id="3.4.19.12" evidence="2"/>
<dbReference type="Pfam" id="PF04424">
    <property type="entry name" value="MINDY_DUB"/>
    <property type="match status" value="1"/>
</dbReference>
<evidence type="ECO:0000259" key="4">
    <source>
        <dbReference type="Pfam" id="PF04424"/>
    </source>
</evidence>
<feature type="compositionally biased region" description="Basic and acidic residues" evidence="3">
    <location>
        <begin position="287"/>
        <end position="310"/>
    </location>
</feature>
<protein>
    <recommendedName>
        <fullName evidence="2">Ubiquitin carboxyl-terminal hydrolase</fullName>
        <ecNumber evidence="2">3.4.19.12</ecNumber>
    </recommendedName>
</protein>
<dbReference type="PANTHER" id="PTHR18063">
    <property type="entry name" value="NF-E2 INDUCIBLE PROTEIN"/>
    <property type="match status" value="1"/>
</dbReference>
<accession>A0ABN7SB86</accession>
<comment type="similarity">
    <text evidence="1 2">Belongs to the MINDY deubiquitinase family. FAM63 subfamily.</text>
</comment>
<gene>
    <name evidence="5" type="ORF">OKIOD_LOCUS6494</name>
</gene>
<comment type="function">
    <text evidence="2">Hydrolase that can specifically remove 'Lys-48'-linked conjugated ubiquitin from proteins. Has exodeubiquitinase activity and has a preference for long polyubiquitin chains. May play a regulatory role at the level of protein turnover.</text>
</comment>
<reference evidence="5 6" key="1">
    <citation type="submission" date="2021-04" db="EMBL/GenBank/DDBJ databases">
        <authorList>
            <person name="Bliznina A."/>
        </authorList>
    </citation>
    <scope>NUCLEOTIDE SEQUENCE [LARGE SCALE GENOMIC DNA]</scope>
</reference>
<comment type="catalytic activity">
    <reaction evidence="2">
        <text>Thiol-dependent hydrolysis of ester, thioester, amide, peptide and isopeptide bonds formed by the C-terminal Gly of ubiquitin (a 76-residue protein attached to proteins as an intracellular targeting signal).</text>
        <dbReference type="EC" id="3.4.19.12"/>
    </reaction>
</comment>
<keyword evidence="6" id="KW-1185">Reference proteome</keyword>
<evidence type="ECO:0000313" key="6">
    <source>
        <dbReference type="Proteomes" id="UP001158576"/>
    </source>
</evidence>
<dbReference type="EMBL" id="OU015569">
    <property type="protein sequence ID" value="CAG5097108.1"/>
    <property type="molecule type" value="Genomic_DNA"/>
</dbReference>
<dbReference type="InterPro" id="IPR007518">
    <property type="entry name" value="MINDY"/>
</dbReference>
<dbReference type="InterPro" id="IPR033979">
    <property type="entry name" value="MINDY_domain"/>
</dbReference>
<sequence length="310" mass="35671">MEEYLPQSIFSVKACSKKPKDLRIITQCNNGPCPIIALLNCLIVQGRIEQPSPSSVTAEEMMTQLGNFILNQNIPDENKELLLHAQSTSLEVCSSQQLLTGLDINLKYRAVDAFEYTPMIELFDFLNIKLFHCWVPSREDDEYEELSKVSYNELVLLLFDAEKQKLKEWFTQTGSQATEYGIFEMKSKMKPGEVAILFRNNHFFVVTRQEDTIFSLITDQGYLHSPDLVWEEVTVSCDGKNVNADFLSKEELIEDDAKLAKQLQEKERERFNQNQQARVPRQAKAQKQRDRNAQKAPKNSKDKDSGCKIM</sequence>
<proteinExistence type="inferred from homology"/>
<evidence type="ECO:0000256" key="1">
    <source>
        <dbReference type="ARBA" id="ARBA00006616"/>
    </source>
</evidence>
<keyword evidence="2" id="KW-0378">Hydrolase</keyword>
<keyword evidence="2" id="KW-0833">Ubl conjugation pathway</keyword>
<evidence type="ECO:0000256" key="3">
    <source>
        <dbReference type="SAM" id="MobiDB-lite"/>
    </source>
</evidence>